<comment type="similarity">
    <text evidence="1">Belongs to the peptidase C1 family.</text>
</comment>
<dbReference type="Pfam" id="PF00112">
    <property type="entry name" value="Peptidase_C1"/>
    <property type="match status" value="1"/>
</dbReference>
<dbReference type="OMA" id="HEDYWIV"/>
<keyword evidence="8" id="KW-1185">Reference proteome</keyword>
<keyword evidence="3" id="KW-1015">Disulfide bond</keyword>
<evidence type="ECO:0000313" key="7">
    <source>
        <dbReference type="EMBL" id="TKW23646.1"/>
    </source>
</evidence>
<reference evidence="7" key="1">
    <citation type="submission" date="2019-03" db="EMBL/GenBank/DDBJ databases">
        <title>WGS assembly of Setaria viridis.</title>
        <authorList>
            <person name="Huang P."/>
            <person name="Jenkins J."/>
            <person name="Grimwood J."/>
            <person name="Barry K."/>
            <person name="Healey A."/>
            <person name="Mamidi S."/>
            <person name="Sreedasyam A."/>
            <person name="Shu S."/>
            <person name="Feldman M."/>
            <person name="Wu J."/>
            <person name="Yu Y."/>
            <person name="Chen C."/>
            <person name="Johnson J."/>
            <person name="Rokhsar D."/>
            <person name="Baxter I."/>
            <person name="Schmutz J."/>
            <person name="Brutnell T."/>
            <person name="Kellogg E."/>
        </authorList>
    </citation>
    <scope>NUCLEOTIDE SEQUENCE [LARGE SCALE GENOMIC DNA]</scope>
</reference>
<dbReference type="GO" id="GO:0008234">
    <property type="term" value="F:cysteine-type peptidase activity"/>
    <property type="evidence" value="ECO:0007669"/>
    <property type="project" value="InterPro"/>
</dbReference>
<evidence type="ECO:0000256" key="1">
    <source>
        <dbReference type="ARBA" id="ARBA00008455"/>
    </source>
</evidence>
<evidence type="ECO:0000256" key="4">
    <source>
        <dbReference type="SAM" id="SignalP"/>
    </source>
</evidence>
<gene>
    <name evidence="7" type="ORF">SEVIR_3G000200v2</name>
</gene>
<evidence type="ECO:0000313" key="8">
    <source>
        <dbReference type="Proteomes" id="UP000298652"/>
    </source>
</evidence>
<dbReference type="Proteomes" id="UP000298652">
    <property type="component" value="Chromosome 3"/>
</dbReference>
<dbReference type="InterPro" id="IPR000668">
    <property type="entry name" value="Peptidase_C1A_C"/>
</dbReference>
<accession>A0A4V6DC39</accession>
<dbReference type="Pfam" id="PF08246">
    <property type="entry name" value="Inhibitor_I29"/>
    <property type="match status" value="1"/>
</dbReference>
<dbReference type="InterPro" id="IPR013128">
    <property type="entry name" value="Peptidase_C1A"/>
</dbReference>
<dbReference type="InterPro" id="IPR038765">
    <property type="entry name" value="Papain-like_cys_pep_sf"/>
</dbReference>
<feature type="domain" description="Peptidase C1A papain C-terminal" evidence="5">
    <location>
        <begin position="125"/>
        <end position="348"/>
    </location>
</feature>
<dbReference type="Gramene" id="TKW23646">
    <property type="protein sequence ID" value="TKW23646"/>
    <property type="gene ID" value="SEVIR_3G000200v2"/>
</dbReference>
<dbReference type="PROSITE" id="PS00139">
    <property type="entry name" value="THIOL_PROTEASE_CYS"/>
    <property type="match status" value="1"/>
</dbReference>
<dbReference type="EMBL" id="CM016554">
    <property type="protein sequence ID" value="TKW23646.1"/>
    <property type="molecule type" value="Genomic_DNA"/>
</dbReference>
<feature type="domain" description="Cathepsin propeptide inhibitor" evidence="6">
    <location>
        <begin position="42"/>
        <end position="96"/>
    </location>
</feature>
<proteinExistence type="inferred from homology"/>
<dbReference type="InterPro" id="IPR039417">
    <property type="entry name" value="Peptidase_C1A_papain-like"/>
</dbReference>
<sequence length="351" mass="38386">MVKKLVALGVALALLALLEPAVAGVKFTDEDLKSEESLWRLYERWGARYNVTRHPVDKLRRFAFFKDSARHVHLHTTAAGQAPGLNGFADLTNDEFNRYYKCNMLEAGARRTLPVRRRGDGSLPLPISIDWRIKSCGTGPCLSPVKSQGVCGSCWAFTATGAMESHYAIQGAKDNRGLVDLSEQELVDCDTHSIGCKGGEVDYAFDYIIAKQGLASSASYPYTATNGTWQAAGKPRVDLLLRGYETVPANDEFQMLQAVTYGPVGVSIAVGPDNLEFRYYDGGIYSGPCGVANDHAILLVGYESDLYGLKNSYGERWGDDGYMYLKRDHGKSARGTCGILSEGGFYPEMGL</sequence>
<evidence type="ECO:0000259" key="5">
    <source>
        <dbReference type="SMART" id="SM00645"/>
    </source>
</evidence>
<dbReference type="AlphaFoldDB" id="A0A4V6DC39"/>
<name>A0A4V6DC39_SETVI</name>
<dbReference type="SMART" id="SM00848">
    <property type="entry name" value="Inhibitor_I29"/>
    <property type="match status" value="1"/>
</dbReference>
<dbReference type="SUPFAM" id="SSF54001">
    <property type="entry name" value="Cysteine proteinases"/>
    <property type="match status" value="1"/>
</dbReference>
<organism evidence="7 8">
    <name type="scientific">Setaria viridis</name>
    <name type="common">Green bristlegrass</name>
    <name type="synonym">Setaria italica subsp. viridis</name>
    <dbReference type="NCBI Taxonomy" id="4556"/>
    <lineage>
        <taxon>Eukaryota</taxon>
        <taxon>Viridiplantae</taxon>
        <taxon>Streptophyta</taxon>
        <taxon>Embryophyta</taxon>
        <taxon>Tracheophyta</taxon>
        <taxon>Spermatophyta</taxon>
        <taxon>Magnoliopsida</taxon>
        <taxon>Liliopsida</taxon>
        <taxon>Poales</taxon>
        <taxon>Poaceae</taxon>
        <taxon>PACMAD clade</taxon>
        <taxon>Panicoideae</taxon>
        <taxon>Panicodae</taxon>
        <taxon>Paniceae</taxon>
        <taxon>Cenchrinae</taxon>
        <taxon>Setaria</taxon>
    </lineage>
</organism>
<evidence type="ECO:0000259" key="6">
    <source>
        <dbReference type="SMART" id="SM00848"/>
    </source>
</evidence>
<dbReference type="PRINTS" id="PR00705">
    <property type="entry name" value="PAPAIN"/>
</dbReference>
<evidence type="ECO:0000256" key="2">
    <source>
        <dbReference type="ARBA" id="ARBA00022729"/>
    </source>
</evidence>
<evidence type="ECO:0000256" key="3">
    <source>
        <dbReference type="ARBA" id="ARBA00023157"/>
    </source>
</evidence>
<evidence type="ECO:0008006" key="9">
    <source>
        <dbReference type="Google" id="ProtNLM"/>
    </source>
</evidence>
<dbReference type="PANTHER" id="PTHR12411">
    <property type="entry name" value="CYSTEINE PROTEASE FAMILY C1-RELATED"/>
    <property type="match status" value="1"/>
</dbReference>
<keyword evidence="2 4" id="KW-0732">Signal</keyword>
<dbReference type="Gene3D" id="3.90.70.10">
    <property type="entry name" value="Cysteine proteinases"/>
    <property type="match status" value="1"/>
</dbReference>
<feature type="signal peptide" evidence="4">
    <location>
        <begin position="1"/>
        <end position="23"/>
    </location>
</feature>
<protein>
    <recommendedName>
        <fullName evidence="9">Peptidase C1A papain C-terminal domain-containing protein</fullName>
    </recommendedName>
</protein>
<feature type="chain" id="PRO_5020553867" description="Peptidase C1A papain C-terminal domain-containing protein" evidence="4">
    <location>
        <begin position="24"/>
        <end position="351"/>
    </location>
</feature>
<dbReference type="CDD" id="cd02248">
    <property type="entry name" value="Peptidase_C1A"/>
    <property type="match status" value="1"/>
</dbReference>
<dbReference type="GO" id="GO:0006508">
    <property type="term" value="P:proteolysis"/>
    <property type="evidence" value="ECO:0007669"/>
    <property type="project" value="InterPro"/>
</dbReference>
<dbReference type="InterPro" id="IPR000169">
    <property type="entry name" value="Pept_cys_AS"/>
</dbReference>
<dbReference type="SMART" id="SM00645">
    <property type="entry name" value="Pept_C1"/>
    <property type="match status" value="1"/>
</dbReference>
<dbReference type="InterPro" id="IPR013201">
    <property type="entry name" value="Prot_inhib_I29"/>
</dbReference>